<dbReference type="InterPro" id="IPR036097">
    <property type="entry name" value="HisK_dim/P_sf"/>
</dbReference>
<dbReference type="SUPFAM" id="SSF47384">
    <property type="entry name" value="Homodimeric domain of signal transducing histidine kinase"/>
    <property type="match status" value="1"/>
</dbReference>
<protein>
    <recommendedName>
        <fullName evidence="2">histidine kinase</fullName>
        <ecNumber evidence="2">2.7.13.3</ecNumber>
    </recommendedName>
</protein>
<keyword evidence="6 10" id="KW-0418">Kinase</keyword>
<evidence type="ECO:0000313" key="10">
    <source>
        <dbReference type="EMBL" id="QJB32201.1"/>
    </source>
</evidence>
<dbReference type="SMART" id="SM00387">
    <property type="entry name" value="HATPase_c"/>
    <property type="match status" value="1"/>
</dbReference>
<dbReference type="InterPro" id="IPR003594">
    <property type="entry name" value="HATPase_dom"/>
</dbReference>
<evidence type="ECO:0000256" key="8">
    <source>
        <dbReference type="ARBA" id="ARBA00023012"/>
    </source>
</evidence>
<keyword evidence="7" id="KW-0067">ATP-binding</keyword>
<dbReference type="InterPro" id="IPR005467">
    <property type="entry name" value="His_kinase_dom"/>
</dbReference>
<dbReference type="GO" id="GO:0007234">
    <property type="term" value="P:osmosensory signaling via phosphorelay pathway"/>
    <property type="evidence" value="ECO:0007669"/>
    <property type="project" value="TreeGrafter"/>
</dbReference>
<reference evidence="11" key="1">
    <citation type="submission" date="2020-04" db="EMBL/GenBank/DDBJ databases">
        <authorList>
            <person name="Kittiwongwattana C."/>
        </authorList>
    </citation>
    <scope>NUCLEOTIDE SEQUENCE [LARGE SCALE GENOMIC DNA]</scope>
    <source>
        <strain evidence="11">1310</strain>
    </source>
</reference>
<evidence type="ECO:0000256" key="6">
    <source>
        <dbReference type="ARBA" id="ARBA00022777"/>
    </source>
</evidence>
<keyword evidence="5" id="KW-0547">Nucleotide-binding</keyword>
<dbReference type="InterPro" id="IPR036890">
    <property type="entry name" value="HATPase_C_sf"/>
</dbReference>
<gene>
    <name evidence="10" type="ORF">HF329_13040</name>
</gene>
<evidence type="ECO:0000256" key="1">
    <source>
        <dbReference type="ARBA" id="ARBA00000085"/>
    </source>
</evidence>
<dbReference type="SUPFAM" id="SSF55874">
    <property type="entry name" value="ATPase domain of HSP90 chaperone/DNA topoisomerase II/histidine kinase"/>
    <property type="match status" value="1"/>
</dbReference>
<evidence type="ECO:0000256" key="2">
    <source>
        <dbReference type="ARBA" id="ARBA00012438"/>
    </source>
</evidence>
<dbReference type="InterPro" id="IPR004358">
    <property type="entry name" value="Sig_transdc_His_kin-like_C"/>
</dbReference>
<dbReference type="InterPro" id="IPR050351">
    <property type="entry name" value="BphY/WalK/GraS-like"/>
</dbReference>
<dbReference type="AlphaFoldDB" id="A0AAE6ZGC7"/>
<organism evidence="10 11">
    <name type="scientific">Chitinophaga oryzae</name>
    <dbReference type="NCBI Taxonomy" id="2725414"/>
    <lineage>
        <taxon>Bacteria</taxon>
        <taxon>Pseudomonadati</taxon>
        <taxon>Bacteroidota</taxon>
        <taxon>Chitinophagia</taxon>
        <taxon>Chitinophagales</taxon>
        <taxon>Chitinophagaceae</taxon>
        <taxon>Chitinophaga</taxon>
    </lineage>
</organism>
<accession>A0AAE6ZGC7</accession>
<evidence type="ECO:0000256" key="5">
    <source>
        <dbReference type="ARBA" id="ARBA00022741"/>
    </source>
</evidence>
<dbReference type="PANTHER" id="PTHR42878:SF7">
    <property type="entry name" value="SENSOR HISTIDINE KINASE GLRK"/>
    <property type="match status" value="1"/>
</dbReference>
<dbReference type="CDD" id="cd00082">
    <property type="entry name" value="HisKA"/>
    <property type="match status" value="1"/>
</dbReference>
<evidence type="ECO:0000256" key="7">
    <source>
        <dbReference type="ARBA" id="ARBA00022840"/>
    </source>
</evidence>
<evidence type="ECO:0000313" key="11">
    <source>
        <dbReference type="Proteomes" id="UP000502421"/>
    </source>
</evidence>
<name>A0AAE6ZGC7_9BACT</name>
<dbReference type="PRINTS" id="PR00344">
    <property type="entry name" value="BCTRLSENSOR"/>
</dbReference>
<dbReference type="EMBL" id="CP051205">
    <property type="protein sequence ID" value="QJB32201.1"/>
    <property type="molecule type" value="Genomic_DNA"/>
</dbReference>
<dbReference type="Proteomes" id="UP000502421">
    <property type="component" value="Chromosome"/>
</dbReference>
<proteinExistence type="predicted"/>
<keyword evidence="8" id="KW-0902">Two-component regulatory system</keyword>
<dbReference type="EC" id="2.7.13.3" evidence="2"/>
<dbReference type="GO" id="GO:0000155">
    <property type="term" value="F:phosphorelay sensor kinase activity"/>
    <property type="evidence" value="ECO:0007669"/>
    <property type="project" value="InterPro"/>
</dbReference>
<evidence type="ECO:0000256" key="4">
    <source>
        <dbReference type="ARBA" id="ARBA00022679"/>
    </source>
</evidence>
<dbReference type="InterPro" id="IPR003661">
    <property type="entry name" value="HisK_dim/P_dom"/>
</dbReference>
<dbReference type="PROSITE" id="PS50109">
    <property type="entry name" value="HIS_KIN"/>
    <property type="match status" value="1"/>
</dbReference>
<feature type="domain" description="Histidine kinase" evidence="9">
    <location>
        <begin position="19"/>
        <end position="236"/>
    </location>
</feature>
<dbReference type="PANTHER" id="PTHR42878">
    <property type="entry name" value="TWO-COMPONENT HISTIDINE KINASE"/>
    <property type="match status" value="1"/>
</dbReference>
<sequence>MMRKKQDASDSFSKMLISVLVHDLRQPFATLISAADMIKYADHPLSEEELYMIFDHMRHTASKSIKLLDGLVFWMKSQNNGYTCQTQSLPLRELINSANGLYIYDQASKSISISNTIPEHQLIHANKEMLQFINRNILSNATKYSPPGGIINISCSVEDNQITVAFADQGMGIREEQLERLFSVQDTRVLDSHYLQGAGIALSICQDMIWQMEGKLWAESSYGHGATFFYSLPLPAPGLPL</sequence>
<dbReference type="Gene3D" id="3.30.565.10">
    <property type="entry name" value="Histidine kinase-like ATPase, C-terminal domain"/>
    <property type="match status" value="1"/>
</dbReference>
<evidence type="ECO:0000256" key="3">
    <source>
        <dbReference type="ARBA" id="ARBA00022553"/>
    </source>
</evidence>
<dbReference type="KEGG" id="coy:HF329_13040"/>
<dbReference type="RefSeq" id="WP_168804451.1">
    <property type="nucleotide sequence ID" value="NZ_CP051205.1"/>
</dbReference>
<keyword evidence="4" id="KW-0808">Transferase</keyword>
<keyword evidence="3" id="KW-0597">Phosphoprotein</keyword>
<dbReference type="GO" id="GO:0000156">
    <property type="term" value="F:phosphorelay response regulator activity"/>
    <property type="evidence" value="ECO:0007669"/>
    <property type="project" value="TreeGrafter"/>
</dbReference>
<dbReference type="GO" id="GO:0005524">
    <property type="term" value="F:ATP binding"/>
    <property type="evidence" value="ECO:0007669"/>
    <property type="project" value="UniProtKB-KW"/>
</dbReference>
<dbReference type="GO" id="GO:0030295">
    <property type="term" value="F:protein kinase activator activity"/>
    <property type="evidence" value="ECO:0007669"/>
    <property type="project" value="TreeGrafter"/>
</dbReference>
<dbReference type="Pfam" id="PF02518">
    <property type="entry name" value="HATPase_c"/>
    <property type="match status" value="1"/>
</dbReference>
<evidence type="ECO:0000259" key="9">
    <source>
        <dbReference type="PROSITE" id="PS50109"/>
    </source>
</evidence>
<comment type="catalytic activity">
    <reaction evidence="1">
        <text>ATP + protein L-histidine = ADP + protein N-phospho-L-histidine.</text>
        <dbReference type="EC" id="2.7.13.3"/>
    </reaction>
</comment>